<reference evidence="2 3" key="1">
    <citation type="submission" date="2018-10" db="EMBL/GenBank/DDBJ databases">
        <authorList>
            <person name="Ekblom R."/>
            <person name="Jareborg N."/>
        </authorList>
    </citation>
    <scope>NUCLEOTIDE SEQUENCE [LARGE SCALE GENOMIC DNA]</scope>
    <source>
        <tissue evidence="2">Muscle</tissue>
    </source>
</reference>
<keyword evidence="3" id="KW-1185">Reference proteome</keyword>
<feature type="compositionally biased region" description="Polar residues" evidence="1">
    <location>
        <begin position="32"/>
        <end position="41"/>
    </location>
</feature>
<feature type="region of interest" description="Disordered" evidence="1">
    <location>
        <begin position="117"/>
        <end position="152"/>
    </location>
</feature>
<dbReference type="Proteomes" id="UP000269945">
    <property type="component" value="Unassembled WGS sequence"/>
</dbReference>
<dbReference type="AlphaFoldDB" id="A0A9X9PUZ4"/>
<comment type="caution">
    <text evidence="2">The sequence shown here is derived from an EMBL/GenBank/DDBJ whole genome shotgun (WGS) entry which is preliminary data.</text>
</comment>
<sequence length="152" mass="15857">MGTACQGAGAHKTGCRVPGPRLLEAPRHSRSGKTTALVTPLQSPPRLTVLQGLLSARPPRPPQLSTSLPLSSEPRQPCRSLGASLSLAAPPAVVPTLSLQTTPPAGIPSLCLSWHSPSQSLPRSASRISPFAKPSLPEPRMRVPCGPREHPG</sequence>
<evidence type="ECO:0000313" key="3">
    <source>
        <dbReference type="Proteomes" id="UP000269945"/>
    </source>
</evidence>
<dbReference type="EMBL" id="CYRY02003054">
    <property type="protein sequence ID" value="VCW67730.1"/>
    <property type="molecule type" value="Genomic_DNA"/>
</dbReference>
<evidence type="ECO:0000313" key="2">
    <source>
        <dbReference type="EMBL" id="VCW67730.1"/>
    </source>
</evidence>
<feature type="compositionally biased region" description="Polar residues" evidence="1">
    <location>
        <begin position="117"/>
        <end position="127"/>
    </location>
</feature>
<organism evidence="2 3">
    <name type="scientific">Gulo gulo</name>
    <name type="common">Wolverine</name>
    <name type="synonym">Gluton</name>
    <dbReference type="NCBI Taxonomy" id="48420"/>
    <lineage>
        <taxon>Eukaryota</taxon>
        <taxon>Metazoa</taxon>
        <taxon>Chordata</taxon>
        <taxon>Craniata</taxon>
        <taxon>Vertebrata</taxon>
        <taxon>Euteleostomi</taxon>
        <taxon>Mammalia</taxon>
        <taxon>Eutheria</taxon>
        <taxon>Laurasiatheria</taxon>
        <taxon>Carnivora</taxon>
        <taxon>Caniformia</taxon>
        <taxon>Musteloidea</taxon>
        <taxon>Mustelidae</taxon>
        <taxon>Guloninae</taxon>
        <taxon>Gulo</taxon>
    </lineage>
</organism>
<proteinExistence type="predicted"/>
<protein>
    <submittedName>
        <fullName evidence="2">Uncharacterized protein</fullName>
    </submittedName>
</protein>
<gene>
    <name evidence="2" type="ORF">BN2614_LOCUS2</name>
</gene>
<name>A0A9X9PUZ4_GULGU</name>
<accession>A0A9X9PUZ4</accession>
<feature type="region of interest" description="Disordered" evidence="1">
    <location>
        <begin position="1"/>
        <end position="79"/>
    </location>
</feature>
<feature type="compositionally biased region" description="Low complexity" evidence="1">
    <location>
        <begin position="63"/>
        <end position="79"/>
    </location>
</feature>
<evidence type="ECO:0000256" key="1">
    <source>
        <dbReference type="SAM" id="MobiDB-lite"/>
    </source>
</evidence>